<dbReference type="EMBL" id="FZNR01000014">
    <property type="protein sequence ID" value="SNS35573.1"/>
    <property type="molecule type" value="Genomic_DNA"/>
</dbReference>
<organism evidence="1 2">
    <name type="scientific">Actinoplanes regularis</name>
    <dbReference type="NCBI Taxonomy" id="52697"/>
    <lineage>
        <taxon>Bacteria</taxon>
        <taxon>Bacillati</taxon>
        <taxon>Actinomycetota</taxon>
        <taxon>Actinomycetes</taxon>
        <taxon>Micromonosporales</taxon>
        <taxon>Micromonosporaceae</taxon>
        <taxon>Actinoplanes</taxon>
    </lineage>
</organism>
<dbReference type="Proteomes" id="UP000198415">
    <property type="component" value="Unassembled WGS sequence"/>
</dbReference>
<accession>A0A239DV31</accession>
<gene>
    <name evidence="1" type="ORF">SAMN06264365_11486</name>
</gene>
<evidence type="ECO:0000313" key="1">
    <source>
        <dbReference type="EMBL" id="SNS35573.1"/>
    </source>
</evidence>
<proteinExistence type="predicted"/>
<protein>
    <submittedName>
        <fullName evidence="1">Uncharacterized protein</fullName>
    </submittedName>
</protein>
<keyword evidence="2" id="KW-1185">Reference proteome</keyword>
<reference evidence="1 2" key="1">
    <citation type="submission" date="2017-06" db="EMBL/GenBank/DDBJ databases">
        <authorList>
            <person name="Kim H.J."/>
            <person name="Triplett B.A."/>
        </authorList>
    </citation>
    <scope>NUCLEOTIDE SEQUENCE [LARGE SCALE GENOMIC DNA]</scope>
    <source>
        <strain evidence="1 2">DSM 43151</strain>
    </source>
</reference>
<dbReference type="AlphaFoldDB" id="A0A239DV31"/>
<name>A0A239DV31_9ACTN</name>
<sequence length="59" mass="5948">MSHPAALAGVRPSHGRVEVALRVDGDTLTVDAALPDGVTGVLSLPGRPDGELHPGLNQG</sequence>
<evidence type="ECO:0000313" key="2">
    <source>
        <dbReference type="Proteomes" id="UP000198415"/>
    </source>
</evidence>